<evidence type="ECO:0000313" key="6">
    <source>
        <dbReference type="Proteomes" id="UP000441208"/>
    </source>
</evidence>
<keyword evidence="1" id="KW-0472">Membrane</keyword>
<dbReference type="EMBL" id="QXGE01004713">
    <property type="protein sequence ID" value="KAE9269700.1"/>
    <property type="molecule type" value="Genomic_DNA"/>
</dbReference>
<keyword evidence="1" id="KW-0812">Transmembrane</keyword>
<evidence type="ECO:0000313" key="5">
    <source>
        <dbReference type="Proteomes" id="UP000437068"/>
    </source>
</evidence>
<reference evidence="5 6" key="1">
    <citation type="submission" date="2018-08" db="EMBL/GenBank/DDBJ databases">
        <title>Genomic investigation of the strawberry pathogen Phytophthora fragariae indicates pathogenicity is determined by transcriptional variation in three key races.</title>
        <authorList>
            <person name="Adams T.M."/>
            <person name="Armitage A.D."/>
            <person name="Sobczyk M.K."/>
            <person name="Bates H.J."/>
            <person name="Dunwell J.M."/>
            <person name="Nellist C.F."/>
            <person name="Harrison R.J."/>
        </authorList>
    </citation>
    <scope>NUCLEOTIDE SEQUENCE [LARGE SCALE GENOMIC DNA]</scope>
    <source>
        <strain evidence="4 5">A4</strain>
        <strain evidence="3 7">BC-23</strain>
        <strain evidence="2 6">NOV-71</strain>
    </source>
</reference>
<dbReference type="Proteomes" id="UP000437068">
    <property type="component" value="Unassembled WGS sequence"/>
</dbReference>
<dbReference type="Proteomes" id="UP000441208">
    <property type="component" value="Unassembled WGS sequence"/>
</dbReference>
<evidence type="ECO:0000313" key="2">
    <source>
        <dbReference type="EMBL" id="KAE9064641.1"/>
    </source>
</evidence>
<protein>
    <submittedName>
        <fullName evidence="2">Uncharacterized protein</fullName>
    </submittedName>
</protein>
<evidence type="ECO:0000313" key="7">
    <source>
        <dbReference type="Proteomes" id="UP000476176"/>
    </source>
</evidence>
<dbReference type="EMBL" id="QXGC01004554">
    <property type="protein sequence ID" value="KAE9168835.1"/>
    <property type="molecule type" value="Genomic_DNA"/>
</dbReference>
<feature type="transmembrane region" description="Helical" evidence="1">
    <location>
        <begin position="47"/>
        <end position="70"/>
    </location>
</feature>
<accession>A0A6A3PPK3</accession>
<dbReference type="EMBL" id="QXFZ01004347">
    <property type="protein sequence ID" value="KAE9064641.1"/>
    <property type="molecule type" value="Genomic_DNA"/>
</dbReference>
<proteinExistence type="predicted"/>
<organism evidence="2 6">
    <name type="scientific">Phytophthora fragariae</name>
    <dbReference type="NCBI Taxonomy" id="53985"/>
    <lineage>
        <taxon>Eukaryota</taxon>
        <taxon>Sar</taxon>
        <taxon>Stramenopiles</taxon>
        <taxon>Oomycota</taxon>
        <taxon>Peronosporomycetes</taxon>
        <taxon>Peronosporales</taxon>
        <taxon>Peronosporaceae</taxon>
        <taxon>Phytophthora</taxon>
    </lineage>
</organism>
<evidence type="ECO:0000256" key="1">
    <source>
        <dbReference type="SAM" id="Phobius"/>
    </source>
</evidence>
<evidence type="ECO:0000313" key="4">
    <source>
        <dbReference type="EMBL" id="KAE9269700.1"/>
    </source>
</evidence>
<keyword evidence="1" id="KW-1133">Transmembrane helix</keyword>
<sequence>MSAFDLAALAVAFVPAFLLLAFAFLPPLPFLSVVGFLPADATSRVGAAAMVAAAFGACVAAAVALALAGFTCAGR</sequence>
<name>A0A6A3PPK3_9STRA</name>
<gene>
    <name evidence="4" type="ORF">PF001_g29111</name>
    <name evidence="3" type="ORF">PF004_g28382</name>
    <name evidence="2" type="ORF">PF007_g29123</name>
</gene>
<evidence type="ECO:0000313" key="3">
    <source>
        <dbReference type="EMBL" id="KAE9168835.1"/>
    </source>
</evidence>
<comment type="caution">
    <text evidence="2">The sequence shown here is derived from an EMBL/GenBank/DDBJ whole genome shotgun (WGS) entry which is preliminary data.</text>
</comment>
<dbReference type="Proteomes" id="UP000476176">
    <property type="component" value="Unassembled WGS sequence"/>
</dbReference>
<dbReference type="AlphaFoldDB" id="A0A6A3PPK3"/>